<keyword evidence="7" id="KW-1185">Reference proteome</keyword>
<dbReference type="EMBL" id="SPKT01000014">
    <property type="protein sequence ID" value="TFH98701.1"/>
    <property type="molecule type" value="Genomic_DNA"/>
</dbReference>
<evidence type="ECO:0000313" key="6">
    <source>
        <dbReference type="EMBL" id="TFH98701.1"/>
    </source>
</evidence>
<evidence type="ECO:0000256" key="4">
    <source>
        <dbReference type="ARBA" id="ARBA00023002"/>
    </source>
</evidence>
<accession>A0ABY2JYP1</accession>
<dbReference type="Gene3D" id="3.50.50.60">
    <property type="entry name" value="FAD/NAD(P)-binding domain"/>
    <property type="match status" value="1"/>
</dbReference>
<protein>
    <submittedName>
        <fullName evidence="6">FAD-binding protein</fullName>
    </submittedName>
</protein>
<dbReference type="PANTHER" id="PTHR43400:SF10">
    <property type="entry name" value="3-OXOSTEROID 1-DEHYDROGENASE"/>
    <property type="match status" value="1"/>
</dbReference>
<sequence length="458" mass="48013">MQEEFEGPDLIVAGAGGGLVAALRAAELGKTVLVVEANPNYKRGNNTSMSTAMIPGAGSRWQAEAGVNDSPEAFVADVLKKTGGDAEEDLARALAESSGRLVEWMADHLEMPISLVTDFSYPGHAYHRCHTIPGRSGKAMLNMLTSKVAESDLIDVLVPARLESVKVDDAGAVCAVVVSMPDGTEEEIPARDVLLATNGYGAAEELVKEYIPEIAGATYYGSEESKGDALRIGEELGAASAYLDSYQGHAALAVPSQMLMTWASVMHGGFLVGADGKRYGNETSGYSEYARESLEHADGTSWIVIDRRIYDDCMVFQDFVDVVESGGVRWGDGPASLAEAAGFDAAGFEETLRQTRAYAAGEESDPYGRTFWEAPLGESLAAVKVVPALFHTQGGLRVDGSARVLTLDGEPIPGLYAAGGAAVGISGHGPAGYMAGNGLLPALGLSLLAAETAVARWD</sequence>
<dbReference type="PANTHER" id="PTHR43400">
    <property type="entry name" value="FUMARATE REDUCTASE"/>
    <property type="match status" value="1"/>
</dbReference>
<dbReference type="SUPFAM" id="SSF51905">
    <property type="entry name" value="FAD/NAD(P)-binding domain"/>
    <property type="match status" value="1"/>
</dbReference>
<evidence type="ECO:0000256" key="3">
    <source>
        <dbReference type="ARBA" id="ARBA00022827"/>
    </source>
</evidence>
<organism evidence="6 7">
    <name type="scientific">Micrococcus lylae</name>
    <dbReference type="NCBI Taxonomy" id="1273"/>
    <lineage>
        <taxon>Bacteria</taxon>
        <taxon>Bacillati</taxon>
        <taxon>Actinomycetota</taxon>
        <taxon>Actinomycetes</taxon>
        <taxon>Micrococcales</taxon>
        <taxon>Micrococcaceae</taxon>
        <taxon>Micrococcus</taxon>
    </lineage>
</organism>
<name>A0ABY2JYP1_9MICC</name>
<keyword evidence="3" id="KW-0274">FAD</keyword>
<evidence type="ECO:0000256" key="1">
    <source>
        <dbReference type="ARBA" id="ARBA00001974"/>
    </source>
</evidence>
<evidence type="ECO:0000256" key="2">
    <source>
        <dbReference type="ARBA" id="ARBA00022630"/>
    </source>
</evidence>
<dbReference type="SUPFAM" id="SSF56425">
    <property type="entry name" value="Succinate dehydrogenase/fumarate reductase flavoprotein, catalytic domain"/>
    <property type="match status" value="1"/>
</dbReference>
<dbReference type="RefSeq" id="WP_067190522.1">
    <property type="nucleotide sequence ID" value="NZ_SPKT01000014.1"/>
</dbReference>
<reference evidence="6 7" key="1">
    <citation type="submission" date="2019-03" db="EMBL/GenBank/DDBJ databases">
        <title>Reclassification of Micrococcus aloeverae and Micrococcus yunnanensis as later heterotypic synonyms of Micrococcus luteus.</title>
        <authorList>
            <person name="Huang C.-H."/>
        </authorList>
    </citation>
    <scope>NUCLEOTIDE SEQUENCE [LARGE SCALE GENOMIC DNA]</scope>
    <source>
        <strain evidence="6 7">BCRC 12151</strain>
    </source>
</reference>
<keyword evidence="2" id="KW-0285">Flavoprotein</keyword>
<evidence type="ECO:0000259" key="5">
    <source>
        <dbReference type="Pfam" id="PF00890"/>
    </source>
</evidence>
<comment type="caution">
    <text evidence="6">The sequence shown here is derived from an EMBL/GenBank/DDBJ whole genome shotgun (WGS) entry which is preliminary data.</text>
</comment>
<proteinExistence type="predicted"/>
<evidence type="ECO:0000313" key="7">
    <source>
        <dbReference type="Proteomes" id="UP000297477"/>
    </source>
</evidence>
<dbReference type="InterPro" id="IPR036188">
    <property type="entry name" value="FAD/NAD-bd_sf"/>
</dbReference>
<feature type="domain" description="FAD-dependent oxidoreductase 2 FAD-binding" evidence="5">
    <location>
        <begin position="9"/>
        <end position="438"/>
    </location>
</feature>
<comment type="cofactor">
    <cofactor evidence="1">
        <name>FAD</name>
        <dbReference type="ChEBI" id="CHEBI:57692"/>
    </cofactor>
</comment>
<dbReference type="Pfam" id="PF00890">
    <property type="entry name" value="FAD_binding_2"/>
    <property type="match status" value="1"/>
</dbReference>
<dbReference type="Proteomes" id="UP000297477">
    <property type="component" value="Unassembled WGS sequence"/>
</dbReference>
<dbReference type="Gene3D" id="3.90.700.10">
    <property type="entry name" value="Succinate dehydrogenase/fumarate reductase flavoprotein, catalytic domain"/>
    <property type="match status" value="1"/>
</dbReference>
<gene>
    <name evidence="6" type="ORF">E4A49_07885</name>
</gene>
<dbReference type="InterPro" id="IPR027477">
    <property type="entry name" value="Succ_DH/fumarate_Rdtase_cat_sf"/>
</dbReference>
<keyword evidence="4" id="KW-0560">Oxidoreductase</keyword>
<dbReference type="InterPro" id="IPR003953">
    <property type="entry name" value="FAD-dep_OxRdtase_2_FAD-bd"/>
</dbReference>
<dbReference type="InterPro" id="IPR050315">
    <property type="entry name" value="FAD-oxidoreductase_2"/>
</dbReference>